<dbReference type="GO" id="GO:0051307">
    <property type="term" value="P:meiotic chromosome separation"/>
    <property type="evidence" value="ECO:0007669"/>
    <property type="project" value="TreeGrafter"/>
</dbReference>
<evidence type="ECO:0000256" key="4">
    <source>
        <dbReference type="ARBA" id="ARBA00022829"/>
    </source>
</evidence>
<keyword evidence="8" id="KW-1185">Reference proteome</keyword>
<evidence type="ECO:0000256" key="1">
    <source>
        <dbReference type="ARBA" id="ARBA00000451"/>
    </source>
</evidence>
<keyword evidence="3" id="KW-0378">Hydrolase</keyword>
<dbReference type="GO" id="GO:0004197">
    <property type="term" value="F:cysteine-type endopeptidase activity"/>
    <property type="evidence" value="ECO:0007669"/>
    <property type="project" value="InterPro"/>
</dbReference>
<dbReference type="Proteomes" id="UP000031737">
    <property type="component" value="Unassembled WGS sequence"/>
</dbReference>
<dbReference type="AlphaFoldDB" id="A0A061IYA6"/>
<proteinExistence type="predicted"/>
<dbReference type="PANTHER" id="PTHR12792:SF0">
    <property type="entry name" value="SEPARIN"/>
    <property type="match status" value="1"/>
</dbReference>
<gene>
    <name evidence="7" type="ORF">TRSC58_06310</name>
</gene>
<evidence type="ECO:0000256" key="3">
    <source>
        <dbReference type="ARBA" id="ARBA00022801"/>
    </source>
</evidence>
<dbReference type="InterPro" id="IPR030397">
    <property type="entry name" value="SEPARIN_core_dom"/>
</dbReference>
<feature type="domain" description="Peptidase C50" evidence="6">
    <location>
        <begin position="904"/>
        <end position="1003"/>
    </location>
</feature>
<dbReference type="PANTHER" id="PTHR12792">
    <property type="entry name" value="EXTRA SPINDLE POLES 1-RELATED"/>
    <property type="match status" value="1"/>
</dbReference>
<feature type="region of interest" description="Disordered" evidence="5">
    <location>
        <begin position="660"/>
        <end position="682"/>
    </location>
</feature>
<dbReference type="GO" id="GO:0006508">
    <property type="term" value="P:proteolysis"/>
    <property type="evidence" value="ECO:0007669"/>
    <property type="project" value="InterPro"/>
</dbReference>
<evidence type="ECO:0000259" key="6">
    <source>
        <dbReference type="PROSITE" id="PS51700"/>
    </source>
</evidence>
<dbReference type="EC" id="3.4.22.49" evidence="2"/>
<evidence type="ECO:0000313" key="8">
    <source>
        <dbReference type="Proteomes" id="UP000031737"/>
    </source>
</evidence>
<dbReference type="PROSITE" id="PS51700">
    <property type="entry name" value="SEPARIN"/>
    <property type="match status" value="1"/>
</dbReference>
<reference evidence="7 8" key="1">
    <citation type="submission" date="2013-07" db="EMBL/GenBank/DDBJ databases">
        <authorList>
            <person name="Stoco P.H."/>
            <person name="Wagner G."/>
            <person name="Gerber A."/>
            <person name="Zaha A."/>
            <person name="Thompson C."/>
            <person name="Bartholomeu D.C."/>
            <person name="Luckemeyer D.D."/>
            <person name="Bahia D."/>
            <person name="Loreto E."/>
            <person name="Prestes E.B."/>
            <person name="Lima F.M."/>
            <person name="Rodrigues-Luiz G."/>
            <person name="Vallejo G.A."/>
            <person name="Filho J.F."/>
            <person name="Monteiro K.M."/>
            <person name="Tyler K.M."/>
            <person name="de Almeida L.G."/>
            <person name="Ortiz M.F."/>
            <person name="Siervo M.A."/>
            <person name="de Moraes M.H."/>
            <person name="Cunha O.L."/>
            <person name="Mendonca-Neto R."/>
            <person name="Silva R."/>
            <person name="Teixeira S.M."/>
            <person name="Murta S.M."/>
            <person name="Sincero T.C."/>
            <person name="Mendes T.A."/>
            <person name="Urmenyi T.P."/>
            <person name="Silva V.G."/>
            <person name="da Rocha W.D."/>
            <person name="Andersson B."/>
            <person name="Romanha A.J."/>
            <person name="Steindel M."/>
            <person name="de Vasconcelos A.T."/>
            <person name="Grisard E.C."/>
        </authorList>
    </citation>
    <scope>NUCLEOTIDE SEQUENCE [LARGE SCALE GENOMIC DNA]</scope>
    <source>
        <strain evidence="7 8">SC58</strain>
    </source>
</reference>
<evidence type="ECO:0000256" key="2">
    <source>
        <dbReference type="ARBA" id="ARBA00012489"/>
    </source>
</evidence>
<evidence type="ECO:0000256" key="5">
    <source>
        <dbReference type="SAM" id="MobiDB-lite"/>
    </source>
</evidence>
<dbReference type="GO" id="GO:0072686">
    <property type="term" value="C:mitotic spindle"/>
    <property type="evidence" value="ECO:0007669"/>
    <property type="project" value="TreeGrafter"/>
</dbReference>
<dbReference type="InterPro" id="IPR005314">
    <property type="entry name" value="Peptidase_C50"/>
</dbReference>
<dbReference type="GO" id="GO:0005737">
    <property type="term" value="C:cytoplasm"/>
    <property type="evidence" value="ECO:0007669"/>
    <property type="project" value="TreeGrafter"/>
</dbReference>
<organism evidence="7 8">
    <name type="scientific">Trypanosoma rangeli SC58</name>
    <dbReference type="NCBI Taxonomy" id="429131"/>
    <lineage>
        <taxon>Eukaryota</taxon>
        <taxon>Discoba</taxon>
        <taxon>Euglenozoa</taxon>
        <taxon>Kinetoplastea</taxon>
        <taxon>Metakinetoplastina</taxon>
        <taxon>Trypanosomatida</taxon>
        <taxon>Trypanosomatidae</taxon>
        <taxon>Trypanosoma</taxon>
        <taxon>Herpetosoma</taxon>
    </lineage>
</organism>
<dbReference type="EMBL" id="AUPL01006310">
    <property type="protein sequence ID" value="ESL06022.1"/>
    <property type="molecule type" value="Genomic_DNA"/>
</dbReference>
<protein>
    <recommendedName>
        <fullName evidence="2">separase</fullName>
        <ecNumber evidence="2">3.4.22.49</ecNumber>
    </recommendedName>
</protein>
<comment type="caution">
    <text evidence="7">The sequence shown here is derived from an EMBL/GenBank/DDBJ whole genome shotgun (WGS) entry which is preliminary data.</text>
</comment>
<comment type="catalytic activity">
    <reaction evidence="1">
        <text>All bonds known to be hydrolyzed by this endopeptidase have arginine in P1 and an acidic residue in P4. P6 is often occupied by an acidic residue or by a hydroxy-amino-acid residue, the phosphorylation of which enhances cleavage.</text>
        <dbReference type="EC" id="3.4.22.49"/>
    </reaction>
</comment>
<evidence type="ECO:0000313" key="7">
    <source>
        <dbReference type="EMBL" id="ESL06022.1"/>
    </source>
</evidence>
<sequence length="1103" mass="119146">MRPAAVGEILLQKATSPLVDESELRAVLAAAKVAAATGAASLVGGAWRTVRLLASAARCTLQAGRGDLALPLITTAFELCPEPFRRLTSLLSEQGAVDGCALARSMLAVASLQGGERDIPAVVCTALMVWQGALTATASKSSCLRGFLRFSQVAGQIFTELARDTSTLEKLSACWLYNTLAFADRVGNAKAVAFYLMQEIYNETHPPDLRALTECGFVCAAGKNACLRVGLHGPEVVAKWDRLCTALYAEGCALLHAAQEEMRRRASRATSVLREAFTPESTYYLSEFRRPLHLSPEEATILREAAVGKDLCVPRATFTLLRVACVLRRFSGREEHASAGGFPVASVSSVVAIALRHRYADIAAELLRAGSSQRLGDTTLLLWGRELESLLDGATKDSGGRGVDCTAREQVAAHAHAGEPAPLLHEIPQEWCATDVLQLLATAEALEDILPAGLTMIRGDRALGRQLLSDKIVPSFVLDGLSRLVTRLVDEGDLPLARCFLPLLAGICERIPSQANLLVTLHAIAAFAQGCSNDGADERWTAIVSALLPLLPPRLSGMAPPYRQTKSVVVGRTFSSRRRVFDALCGTPPLVTAVQRHCQLQVRLTGDCKGVRLVRCGSVEGATPWEKILPVGKALLDVVANMIEIEVQNRRHLDAAPCKDAPAWEEEEPSRATEAVNSSEVERQRRQARADWWGQRYAFDGALQNIIEKMQSDEIFGCWRVAMCGDLSPSCLVELEKVAAKLLEDIEAPVHHMSDVTLLLAGLPFLVVHRDAGSHVLFSPSHGAAEGACASCDAVLHSLSAALEMELLKHGIAAASTDVFAVSRGACLCALTNMWNAMPALCSSNSGHRDLRALPRTPLYLVLDNELHRLPFEGMDVLRAGNVARVPTPTFISTSGVRSVFFRGGVVYCVIDPAGVMPKTSKRLLPVCQRSGWTTNTHATFPSQLMQELYSSRAKLYVYVGHGRGESLVHRGELYERFPELGEFPAVFLMGCSSAYMESGSSHDSYGMPYAFLHAGCPLFLGCLWHVTDGEIDRLTKRLLLLLAGDDVDDGLGPLPPPRSVGEALALARRACKLPFLTGCAAVLYGINLSLQRDEADDEETTL</sequence>
<keyword evidence="4" id="KW-0159">Chromosome partition</keyword>
<accession>A0A061IYA6</accession>
<dbReference type="Pfam" id="PF03568">
    <property type="entry name" value="Separin_C"/>
    <property type="match status" value="1"/>
</dbReference>
<dbReference type="VEuPathDB" id="TriTrypDB:TRSC58_06310"/>
<dbReference type="GO" id="GO:0005634">
    <property type="term" value="C:nucleus"/>
    <property type="evidence" value="ECO:0007669"/>
    <property type="project" value="InterPro"/>
</dbReference>
<dbReference type="OrthoDB" id="10255632at2759"/>
<name>A0A061IYA6_TRYRA</name>